<dbReference type="PANTHER" id="PTHR46288:SF17">
    <property type="entry name" value="CYSTEINE_HISTIDINE-RICH C1 DOMAIN PROTEIN"/>
    <property type="match status" value="1"/>
</dbReference>
<feature type="domain" description="DC1" evidence="3">
    <location>
        <begin position="13"/>
        <end position="60"/>
    </location>
</feature>
<dbReference type="Pfam" id="PF03107">
    <property type="entry name" value="C1_2"/>
    <property type="match status" value="3"/>
</dbReference>
<feature type="compositionally biased region" description="Polar residues" evidence="2">
    <location>
        <begin position="260"/>
        <end position="275"/>
    </location>
</feature>
<dbReference type="eggNOG" id="ENOG502RYES">
    <property type="taxonomic scope" value="Eukaryota"/>
</dbReference>
<dbReference type="Gramene" id="KJB76680">
    <property type="protein sequence ID" value="KJB76680"/>
    <property type="gene ID" value="B456_012G100400"/>
</dbReference>
<proteinExistence type="predicted"/>
<dbReference type="SUPFAM" id="SSF57889">
    <property type="entry name" value="Cysteine-rich domain"/>
    <property type="match status" value="1"/>
</dbReference>
<organism evidence="4 5">
    <name type="scientific">Gossypium raimondii</name>
    <name type="common">Peruvian cotton</name>
    <name type="synonym">Gossypium klotzschianum subsp. raimondii</name>
    <dbReference type="NCBI Taxonomy" id="29730"/>
    <lineage>
        <taxon>Eukaryota</taxon>
        <taxon>Viridiplantae</taxon>
        <taxon>Streptophyta</taxon>
        <taxon>Embryophyta</taxon>
        <taxon>Tracheophyta</taxon>
        <taxon>Spermatophyta</taxon>
        <taxon>Magnoliopsida</taxon>
        <taxon>eudicotyledons</taxon>
        <taxon>Gunneridae</taxon>
        <taxon>Pentapetalae</taxon>
        <taxon>rosids</taxon>
        <taxon>malvids</taxon>
        <taxon>Malvales</taxon>
        <taxon>Malvaceae</taxon>
        <taxon>Malvoideae</taxon>
        <taxon>Gossypium</taxon>
    </lineage>
</organism>
<dbReference type="PANTHER" id="PTHR46288">
    <property type="entry name" value="PHORBOL-ESTER/DAG-TYPE DOMAIN-CONTAINING PROTEIN"/>
    <property type="match status" value="1"/>
</dbReference>
<feature type="region of interest" description="Disordered" evidence="2">
    <location>
        <begin position="380"/>
        <end position="408"/>
    </location>
</feature>
<feature type="domain" description="DC1" evidence="3">
    <location>
        <begin position="70"/>
        <end position="117"/>
    </location>
</feature>
<dbReference type="AlphaFoldDB" id="A0A0D2VXP0"/>
<feature type="domain" description="DC1" evidence="3">
    <location>
        <begin position="128"/>
        <end position="173"/>
    </location>
</feature>
<dbReference type="EMBL" id="CM001751">
    <property type="protein sequence ID" value="KJB76680.1"/>
    <property type="molecule type" value="Genomic_DNA"/>
</dbReference>
<dbReference type="Proteomes" id="UP000032304">
    <property type="component" value="Chromosome 12"/>
</dbReference>
<keyword evidence="5" id="KW-1185">Reference proteome</keyword>
<feature type="compositionally biased region" description="Polar residues" evidence="2">
    <location>
        <begin position="393"/>
        <end position="408"/>
    </location>
</feature>
<keyword evidence="1" id="KW-0677">Repeat</keyword>
<accession>A0A0D2VXP0</accession>
<dbReference type="OrthoDB" id="1483207at2759"/>
<sequence length="436" mass="49195">MEALQEEPLYHHFSHHHPMVRTTSSISSRNIFCSGCKLSILPAKGYYTCKTCPSYLHQVCYNMPRKTRHPSHPDHLLTLNVVPLSSNRTFECNACGHGVNGFYYNCADCCICYHILCSALPLSVSITSHLHTLKLEFSSPSDLQCDICKKLACYNGWLYRCQICEFDAHLACAISNHITQSFRHPTPPLPNSSMRKTKHSSALLMETKQREDYVNEGTELMQLVSLGVTRNMSDNTVQENGIKTVVGWDERLHSPKRKLTTGNGQDEHFGSSSSKPDMASISPSLLSSDLSTAQSYQFSDGCFSIDLAGSYSGLDHTNQGRSESKHSDATALQKVKETRDERNNIMLHRITSNLEPTKQGTIYVKKESFDSRMSEAFLNRNSTHSEEQRNRKNMSNESRNVSENGRSEFSSWWNPFQCCLPQKYERSTIAFSGGRS</sequence>
<evidence type="ECO:0000313" key="5">
    <source>
        <dbReference type="Proteomes" id="UP000032304"/>
    </source>
</evidence>
<evidence type="ECO:0000256" key="1">
    <source>
        <dbReference type="ARBA" id="ARBA00022737"/>
    </source>
</evidence>
<evidence type="ECO:0000259" key="3">
    <source>
        <dbReference type="Pfam" id="PF03107"/>
    </source>
</evidence>
<dbReference type="STRING" id="29730.A0A0D2VXP0"/>
<evidence type="ECO:0000256" key="2">
    <source>
        <dbReference type="SAM" id="MobiDB-lite"/>
    </source>
</evidence>
<dbReference type="InterPro" id="IPR046349">
    <property type="entry name" value="C1-like_sf"/>
</dbReference>
<evidence type="ECO:0000313" key="4">
    <source>
        <dbReference type="EMBL" id="KJB76680.1"/>
    </source>
</evidence>
<name>A0A0D2VXP0_GOSRA</name>
<dbReference type="OMA" id="VCYNMPR"/>
<reference evidence="4 5" key="1">
    <citation type="journal article" date="2012" name="Nature">
        <title>Repeated polyploidization of Gossypium genomes and the evolution of spinnable cotton fibres.</title>
        <authorList>
            <person name="Paterson A.H."/>
            <person name="Wendel J.F."/>
            <person name="Gundlach H."/>
            <person name="Guo H."/>
            <person name="Jenkins J."/>
            <person name="Jin D."/>
            <person name="Llewellyn D."/>
            <person name="Showmaker K.C."/>
            <person name="Shu S."/>
            <person name="Udall J."/>
            <person name="Yoo M.J."/>
            <person name="Byers R."/>
            <person name="Chen W."/>
            <person name="Doron-Faigenboim A."/>
            <person name="Duke M.V."/>
            <person name="Gong L."/>
            <person name="Grimwood J."/>
            <person name="Grover C."/>
            <person name="Grupp K."/>
            <person name="Hu G."/>
            <person name="Lee T.H."/>
            <person name="Li J."/>
            <person name="Lin L."/>
            <person name="Liu T."/>
            <person name="Marler B.S."/>
            <person name="Page J.T."/>
            <person name="Roberts A.W."/>
            <person name="Romanel E."/>
            <person name="Sanders W.S."/>
            <person name="Szadkowski E."/>
            <person name="Tan X."/>
            <person name="Tang H."/>
            <person name="Xu C."/>
            <person name="Wang J."/>
            <person name="Wang Z."/>
            <person name="Zhang D."/>
            <person name="Zhang L."/>
            <person name="Ashrafi H."/>
            <person name="Bedon F."/>
            <person name="Bowers J.E."/>
            <person name="Brubaker C.L."/>
            <person name="Chee P.W."/>
            <person name="Das S."/>
            <person name="Gingle A.R."/>
            <person name="Haigler C.H."/>
            <person name="Harker D."/>
            <person name="Hoffmann L.V."/>
            <person name="Hovav R."/>
            <person name="Jones D.C."/>
            <person name="Lemke C."/>
            <person name="Mansoor S."/>
            <person name="ur Rahman M."/>
            <person name="Rainville L.N."/>
            <person name="Rambani A."/>
            <person name="Reddy U.K."/>
            <person name="Rong J.K."/>
            <person name="Saranga Y."/>
            <person name="Scheffler B.E."/>
            <person name="Scheffler J.A."/>
            <person name="Stelly D.M."/>
            <person name="Triplett B.A."/>
            <person name="Van Deynze A."/>
            <person name="Vaslin M.F."/>
            <person name="Waghmare V.N."/>
            <person name="Walford S.A."/>
            <person name="Wright R.J."/>
            <person name="Zaki E.A."/>
            <person name="Zhang T."/>
            <person name="Dennis E.S."/>
            <person name="Mayer K.F."/>
            <person name="Peterson D.G."/>
            <person name="Rokhsar D.S."/>
            <person name="Wang X."/>
            <person name="Schmutz J."/>
        </authorList>
    </citation>
    <scope>NUCLEOTIDE SEQUENCE [LARGE SCALE GENOMIC DNA]</scope>
</reference>
<gene>
    <name evidence="4" type="ORF">B456_012G100400</name>
</gene>
<protein>
    <recommendedName>
        <fullName evidence="3">DC1 domain-containing protein</fullName>
    </recommendedName>
</protein>
<dbReference type="InterPro" id="IPR004146">
    <property type="entry name" value="DC1"/>
</dbReference>
<feature type="region of interest" description="Disordered" evidence="2">
    <location>
        <begin position="253"/>
        <end position="282"/>
    </location>
</feature>